<accession>A0A1G1W3X1</accession>
<evidence type="ECO:0000256" key="1">
    <source>
        <dbReference type="SAM" id="Phobius"/>
    </source>
</evidence>
<dbReference type="Proteomes" id="UP000176299">
    <property type="component" value="Unassembled WGS sequence"/>
</dbReference>
<feature type="transmembrane region" description="Helical" evidence="1">
    <location>
        <begin position="17"/>
        <end position="39"/>
    </location>
</feature>
<evidence type="ECO:0000313" key="2">
    <source>
        <dbReference type="EMBL" id="OGY22067.1"/>
    </source>
</evidence>
<organism evidence="2 3">
    <name type="scientific">Candidatus Woykebacteria bacterium GWA1_44_8</name>
    <dbReference type="NCBI Taxonomy" id="1802591"/>
    <lineage>
        <taxon>Bacteria</taxon>
        <taxon>Candidatus Woykeibacteriota</taxon>
    </lineage>
</organism>
<dbReference type="EMBL" id="MHCN01000009">
    <property type="protein sequence ID" value="OGY22067.1"/>
    <property type="molecule type" value="Genomic_DNA"/>
</dbReference>
<proteinExistence type="predicted"/>
<keyword evidence="1" id="KW-0812">Transmembrane</keyword>
<protein>
    <submittedName>
        <fullName evidence="2">Uncharacterized protein</fullName>
    </submittedName>
</protein>
<keyword evidence="1" id="KW-1133">Transmembrane helix</keyword>
<comment type="caution">
    <text evidence="2">The sequence shown here is derived from an EMBL/GenBank/DDBJ whole genome shotgun (WGS) entry which is preliminary data.</text>
</comment>
<dbReference type="AlphaFoldDB" id="A0A1G1W3X1"/>
<reference evidence="2 3" key="1">
    <citation type="journal article" date="2016" name="Nat. Commun.">
        <title>Thousands of microbial genomes shed light on interconnected biogeochemical processes in an aquifer system.</title>
        <authorList>
            <person name="Anantharaman K."/>
            <person name="Brown C.T."/>
            <person name="Hug L.A."/>
            <person name="Sharon I."/>
            <person name="Castelle C.J."/>
            <person name="Probst A.J."/>
            <person name="Thomas B.C."/>
            <person name="Singh A."/>
            <person name="Wilkins M.J."/>
            <person name="Karaoz U."/>
            <person name="Brodie E.L."/>
            <person name="Williams K.H."/>
            <person name="Hubbard S.S."/>
            <person name="Banfield J.F."/>
        </authorList>
    </citation>
    <scope>NUCLEOTIDE SEQUENCE [LARGE SCALE GENOMIC DNA]</scope>
</reference>
<evidence type="ECO:0000313" key="3">
    <source>
        <dbReference type="Proteomes" id="UP000176299"/>
    </source>
</evidence>
<sequence length="151" mass="16989">MLRNLIGQLKNLTTKRVIIALVLFFIAVGVSALIVYLGLSKKQEVVRKEETALPSPAKSVVLAEKLKGVKQPAVIAYNEKFEIGYSPKYGDFLVTIKNAKTLEQYREYKKEAEDYFKARRADICKLKIFYAPPAALKDVLKVEDTSTSNCN</sequence>
<gene>
    <name evidence="2" type="ORF">A2113_02545</name>
</gene>
<keyword evidence="1" id="KW-0472">Membrane</keyword>
<name>A0A1G1W3X1_9BACT</name>